<gene>
    <name evidence="2" type="ORF">MF672_003120</name>
</gene>
<evidence type="ECO:0000313" key="3">
    <source>
        <dbReference type="Proteomes" id="UP001317259"/>
    </source>
</evidence>
<reference evidence="2 3" key="1">
    <citation type="submission" date="2022-04" db="EMBL/GenBank/DDBJ databases">
        <title>Genome draft of Actinomadura sp. ATCC 31491.</title>
        <authorList>
            <person name="Shi X."/>
            <person name="Du Y."/>
        </authorList>
    </citation>
    <scope>NUCLEOTIDE SEQUENCE [LARGE SCALE GENOMIC DNA]</scope>
    <source>
        <strain evidence="2 3">ATCC 31491</strain>
    </source>
</reference>
<organism evidence="2 3">
    <name type="scientific">Actinomadura luzonensis</name>
    <dbReference type="NCBI Taxonomy" id="2805427"/>
    <lineage>
        <taxon>Bacteria</taxon>
        <taxon>Bacillati</taxon>
        <taxon>Actinomycetota</taxon>
        <taxon>Actinomycetes</taxon>
        <taxon>Streptosporangiales</taxon>
        <taxon>Thermomonosporaceae</taxon>
        <taxon>Actinomadura</taxon>
    </lineage>
</organism>
<name>A0ABT0FKG0_9ACTN</name>
<dbReference type="RefSeq" id="WP_242373472.1">
    <property type="nucleotide sequence ID" value="NZ_JAKRKC020000001.1"/>
</dbReference>
<dbReference type="SUPFAM" id="SSF55874">
    <property type="entry name" value="ATPase domain of HSP90 chaperone/DNA topoisomerase II/histidine kinase"/>
    <property type="match status" value="1"/>
</dbReference>
<evidence type="ECO:0008006" key="4">
    <source>
        <dbReference type="Google" id="ProtNLM"/>
    </source>
</evidence>
<accession>A0ABT0FKG0</accession>
<proteinExistence type="predicted"/>
<feature type="region of interest" description="Disordered" evidence="1">
    <location>
        <begin position="1"/>
        <end position="21"/>
    </location>
</feature>
<evidence type="ECO:0000256" key="1">
    <source>
        <dbReference type="SAM" id="MobiDB-lite"/>
    </source>
</evidence>
<sequence length="155" mass="16191">MAPVTAVLGGRGRKDGSPQDPLRHTLAEHLAGWSARSGIAIEIWALPRRPLPATVAELVHGTLDEILEEVERQATARVVSLALTVSFTRSPGRLRLTVSNDGSGTAAEALRARLRGRAAGIAGLGGRLTVNGVPGEGTTTSVTVPLRRARPRPGS</sequence>
<dbReference type="InterPro" id="IPR036890">
    <property type="entry name" value="HATPase_C_sf"/>
</dbReference>
<feature type="compositionally biased region" description="Basic and acidic residues" evidence="1">
    <location>
        <begin position="12"/>
        <end position="21"/>
    </location>
</feature>
<protein>
    <recommendedName>
        <fullName evidence="4">Histidine kinase/HSP90-like ATPase domain-containing protein</fullName>
    </recommendedName>
</protein>
<dbReference type="Proteomes" id="UP001317259">
    <property type="component" value="Unassembled WGS sequence"/>
</dbReference>
<keyword evidence="3" id="KW-1185">Reference proteome</keyword>
<dbReference type="EMBL" id="JAKRKC020000001">
    <property type="protein sequence ID" value="MCK2212792.1"/>
    <property type="molecule type" value="Genomic_DNA"/>
</dbReference>
<evidence type="ECO:0000313" key="2">
    <source>
        <dbReference type="EMBL" id="MCK2212792.1"/>
    </source>
</evidence>
<comment type="caution">
    <text evidence="2">The sequence shown here is derived from an EMBL/GenBank/DDBJ whole genome shotgun (WGS) entry which is preliminary data.</text>
</comment>
<dbReference type="Gene3D" id="3.30.565.10">
    <property type="entry name" value="Histidine kinase-like ATPase, C-terminal domain"/>
    <property type="match status" value="1"/>
</dbReference>